<comment type="caution">
    <text evidence="5">The sequence shown here is derived from an EMBL/GenBank/DDBJ whole genome shotgun (WGS) entry which is preliminary data.</text>
</comment>
<dbReference type="Proteomes" id="UP000289340">
    <property type="component" value="Chromosome 19"/>
</dbReference>
<dbReference type="PROSITE" id="PS50082">
    <property type="entry name" value="WD_REPEATS_2"/>
    <property type="match status" value="1"/>
</dbReference>
<dbReference type="Gene3D" id="2.130.10.10">
    <property type="entry name" value="YVTN repeat-like/Quinoprotein amine dehydrogenase"/>
    <property type="match status" value="1"/>
</dbReference>
<feature type="region of interest" description="Disordered" evidence="4">
    <location>
        <begin position="41"/>
        <end position="70"/>
    </location>
</feature>
<organism evidence="5 6">
    <name type="scientific">Glycine soja</name>
    <name type="common">Wild soybean</name>
    <dbReference type="NCBI Taxonomy" id="3848"/>
    <lineage>
        <taxon>Eukaryota</taxon>
        <taxon>Viridiplantae</taxon>
        <taxon>Streptophyta</taxon>
        <taxon>Embryophyta</taxon>
        <taxon>Tracheophyta</taxon>
        <taxon>Spermatophyta</taxon>
        <taxon>Magnoliopsida</taxon>
        <taxon>eudicotyledons</taxon>
        <taxon>Gunneridae</taxon>
        <taxon>Pentapetalae</taxon>
        <taxon>rosids</taxon>
        <taxon>fabids</taxon>
        <taxon>Fabales</taxon>
        <taxon>Fabaceae</taxon>
        <taxon>Papilionoideae</taxon>
        <taxon>50 kb inversion clade</taxon>
        <taxon>NPAAA clade</taxon>
        <taxon>indigoferoid/millettioid clade</taxon>
        <taxon>Phaseoleae</taxon>
        <taxon>Glycine</taxon>
        <taxon>Glycine subgen. Soja</taxon>
    </lineage>
</organism>
<evidence type="ECO:0000256" key="1">
    <source>
        <dbReference type="ARBA" id="ARBA00022574"/>
    </source>
</evidence>
<sequence>MFHPLHFTFTTHTAYPFFHSLSHGVFFHFCTNAHLPDAEACRSVPPRNGRPRSSRSHRNPPATALPLPPPTTAVLAPNTTAGTLCYTSSPRSPIESIPTGSPSGTPPLMIASASTVATRIGIGIAGAGISRKSTSKSASSRFSSNKIEVSYQEVVALKRQEELIREEEAAWLAEREQKAKRGNEREKKSKKKQMRLYDLRLLQRGVVQCYEGHVNSHTRIQIGVDPSERFVMSGGEDCKLRLWSIKSGELLFEDKFSDSVIFIVCYKTYGHSFKVEEENQYKRD</sequence>
<dbReference type="AlphaFoldDB" id="A0A445FD03"/>
<reference evidence="5 6" key="1">
    <citation type="submission" date="2018-09" db="EMBL/GenBank/DDBJ databases">
        <title>A high-quality reference genome of wild soybean provides a powerful tool to mine soybean genomes.</title>
        <authorList>
            <person name="Xie M."/>
            <person name="Chung C.Y.L."/>
            <person name="Li M.-W."/>
            <person name="Wong F.-L."/>
            <person name="Chan T.-F."/>
            <person name="Lam H.-M."/>
        </authorList>
    </citation>
    <scope>NUCLEOTIDE SEQUENCE [LARGE SCALE GENOMIC DNA]</scope>
    <source>
        <strain evidence="6">cv. W05</strain>
        <tissue evidence="5">Hypocotyl of etiolated seedlings</tissue>
    </source>
</reference>
<dbReference type="InterPro" id="IPR001680">
    <property type="entry name" value="WD40_rpt"/>
</dbReference>
<dbReference type="SUPFAM" id="SSF50978">
    <property type="entry name" value="WD40 repeat-like"/>
    <property type="match status" value="1"/>
</dbReference>
<dbReference type="InterPro" id="IPR036322">
    <property type="entry name" value="WD40_repeat_dom_sf"/>
</dbReference>
<feature type="repeat" description="WD" evidence="3">
    <location>
        <begin position="222"/>
        <end position="253"/>
    </location>
</feature>
<evidence type="ECO:0000313" key="6">
    <source>
        <dbReference type="Proteomes" id="UP000289340"/>
    </source>
</evidence>
<evidence type="ECO:0000313" key="5">
    <source>
        <dbReference type="EMBL" id="RZB46729.1"/>
    </source>
</evidence>
<evidence type="ECO:0000256" key="4">
    <source>
        <dbReference type="SAM" id="MobiDB-lite"/>
    </source>
</evidence>
<dbReference type="InterPro" id="IPR015943">
    <property type="entry name" value="WD40/YVTN_repeat-like_dom_sf"/>
</dbReference>
<feature type="compositionally biased region" description="Basic residues" evidence="4">
    <location>
        <begin position="49"/>
        <end position="58"/>
    </location>
</feature>
<dbReference type="PANTHER" id="PTHR44472:SF1">
    <property type="entry name" value="DDB1 AND CUL4 ASSOCIATED FACTOR 4"/>
    <property type="match status" value="1"/>
</dbReference>
<dbReference type="InterPro" id="IPR052254">
    <property type="entry name" value="CUL4-DDB1_E3_ligase_receptor"/>
</dbReference>
<evidence type="ECO:0000256" key="3">
    <source>
        <dbReference type="PROSITE-ProRule" id="PRU00221"/>
    </source>
</evidence>
<gene>
    <name evidence="5" type="ORF">D0Y65_050682</name>
</gene>
<proteinExistence type="predicted"/>
<protein>
    <submittedName>
        <fullName evidence="5">Uncharacterized protein</fullName>
    </submittedName>
</protein>
<keyword evidence="1 3" id="KW-0853">WD repeat</keyword>
<evidence type="ECO:0000256" key="2">
    <source>
        <dbReference type="ARBA" id="ARBA00022737"/>
    </source>
</evidence>
<accession>A0A445FD03</accession>
<dbReference type="EMBL" id="QZWG01000019">
    <property type="protein sequence ID" value="RZB46729.1"/>
    <property type="molecule type" value="Genomic_DNA"/>
</dbReference>
<dbReference type="PANTHER" id="PTHR44472">
    <property type="entry name" value="DDB1- AND CUL4-ASSOCIATED FACTOR 4-RELATED"/>
    <property type="match status" value="1"/>
</dbReference>
<keyword evidence="2" id="KW-0677">Repeat</keyword>
<keyword evidence="6" id="KW-1185">Reference proteome</keyword>
<name>A0A445FD03_GLYSO</name>